<evidence type="ECO:0000313" key="2">
    <source>
        <dbReference type="EMBL" id="GAA4263591.1"/>
    </source>
</evidence>
<gene>
    <name evidence="2" type="ORF">GCM10022255_109520</name>
</gene>
<reference evidence="3" key="1">
    <citation type="journal article" date="2019" name="Int. J. Syst. Evol. Microbiol.">
        <title>The Global Catalogue of Microorganisms (GCM) 10K type strain sequencing project: providing services to taxonomists for standard genome sequencing and annotation.</title>
        <authorList>
            <consortium name="The Broad Institute Genomics Platform"/>
            <consortium name="The Broad Institute Genome Sequencing Center for Infectious Disease"/>
            <person name="Wu L."/>
            <person name="Ma J."/>
        </authorList>
    </citation>
    <scope>NUCLEOTIDE SEQUENCE [LARGE SCALE GENOMIC DNA]</scope>
    <source>
        <strain evidence="3">JCM 17441</strain>
    </source>
</reference>
<sequence>MKRRIIASITTAVVAAAAAVFGTGSAAHAATTVFCSQPANPSGDACFYSDGDKFAIQDIRPDGLRAVVIWNTDYGRSGECHDANGAQNGWTWCDYDFKEGHTLRFVVVARDGANGANQWPSPVATAWISGR</sequence>
<proteinExistence type="predicted"/>
<evidence type="ECO:0008006" key="4">
    <source>
        <dbReference type="Google" id="ProtNLM"/>
    </source>
</evidence>
<evidence type="ECO:0000256" key="1">
    <source>
        <dbReference type="SAM" id="SignalP"/>
    </source>
</evidence>
<dbReference type="Proteomes" id="UP001500620">
    <property type="component" value="Unassembled WGS sequence"/>
</dbReference>
<dbReference type="EMBL" id="BAABAT010000073">
    <property type="protein sequence ID" value="GAA4263591.1"/>
    <property type="molecule type" value="Genomic_DNA"/>
</dbReference>
<evidence type="ECO:0000313" key="3">
    <source>
        <dbReference type="Proteomes" id="UP001500620"/>
    </source>
</evidence>
<organism evidence="2 3">
    <name type="scientific">Dactylosporangium darangshiense</name>
    <dbReference type="NCBI Taxonomy" id="579108"/>
    <lineage>
        <taxon>Bacteria</taxon>
        <taxon>Bacillati</taxon>
        <taxon>Actinomycetota</taxon>
        <taxon>Actinomycetes</taxon>
        <taxon>Micromonosporales</taxon>
        <taxon>Micromonosporaceae</taxon>
        <taxon>Dactylosporangium</taxon>
    </lineage>
</organism>
<protein>
    <recommendedName>
        <fullName evidence="4">Secreted protein</fullName>
    </recommendedName>
</protein>
<comment type="caution">
    <text evidence="2">The sequence shown here is derived from an EMBL/GenBank/DDBJ whole genome shotgun (WGS) entry which is preliminary data.</text>
</comment>
<feature type="chain" id="PRO_5047398176" description="Secreted protein" evidence="1">
    <location>
        <begin position="30"/>
        <end position="131"/>
    </location>
</feature>
<accession>A0ABP8DUL5</accession>
<keyword evidence="3" id="KW-1185">Reference proteome</keyword>
<keyword evidence="1" id="KW-0732">Signal</keyword>
<feature type="signal peptide" evidence="1">
    <location>
        <begin position="1"/>
        <end position="29"/>
    </location>
</feature>
<name>A0ABP8DUL5_9ACTN</name>